<evidence type="ECO:0000313" key="11">
    <source>
        <dbReference type="Proteomes" id="UP000028922"/>
    </source>
</evidence>
<comment type="caution">
    <text evidence="10">The sequence shown here is derived from an EMBL/GenBank/DDBJ whole genome shotgun (WGS) entry which is preliminary data.</text>
</comment>
<dbReference type="GO" id="GO:0015979">
    <property type="term" value="P:photosynthesis"/>
    <property type="evidence" value="ECO:0007669"/>
    <property type="project" value="UniProtKB-KW"/>
</dbReference>
<evidence type="ECO:0000313" key="10">
    <source>
        <dbReference type="EMBL" id="KFF40933.1"/>
    </source>
</evidence>
<accession>A0A086CFG9</accession>
<comment type="similarity">
    <text evidence="8">Belongs to the PetM family.</text>
</comment>
<evidence type="ECO:0000256" key="4">
    <source>
        <dbReference type="ARBA" id="ARBA00022692"/>
    </source>
</evidence>
<keyword evidence="5 8" id="KW-0249">Electron transport</keyword>
<protein>
    <recommendedName>
        <fullName evidence="8">Cytochrome b6-f complex subunit 7</fullName>
    </recommendedName>
    <alternativeName>
        <fullName evidence="8">Cytochrome b6-f complex subunit PetM</fullName>
    </alternativeName>
    <alternativeName>
        <fullName evidence="8">Cytochrome b6-f complex subunit VII</fullName>
    </alternativeName>
</protein>
<dbReference type="Pfam" id="PF08041">
    <property type="entry name" value="PetM"/>
    <property type="match status" value="1"/>
</dbReference>
<keyword evidence="7 8" id="KW-0472">Membrane</keyword>
<comment type="subunit">
    <text evidence="8">The 4 large subunits of the cytochrome b6-f complex are cytochrome b6, subunit IV (17 kDa polypeptide, PetD), cytochrome f and the Rieske protein, while the 4 small subunits are PetG, PetL, PetM and PetN. The complex functions as a dimer.</text>
</comment>
<evidence type="ECO:0000256" key="9">
    <source>
        <dbReference type="SAM" id="Phobius"/>
    </source>
</evidence>
<organism evidence="10 11">
    <name type="scientific">Candidatus Atelocyanobacterium thalassa isolate SIO64986</name>
    <dbReference type="NCBI Taxonomy" id="1527444"/>
    <lineage>
        <taxon>Bacteria</taxon>
        <taxon>Bacillati</taxon>
        <taxon>Cyanobacteriota</taxon>
        <taxon>Cyanophyceae</taxon>
        <taxon>Oscillatoriophycideae</taxon>
        <taxon>Chroococcales</taxon>
        <taxon>Aphanothecaceae</taxon>
        <taxon>Candidatus Atelocyanobacterium</taxon>
        <taxon>Candidatus Atelocyanobacterium thalassae</taxon>
    </lineage>
</organism>
<dbReference type="GO" id="GO:0009055">
    <property type="term" value="F:electron transfer activity"/>
    <property type="evidence" value="ECO:0007669"/>
    <property type="project" value="UniProtKB-UniRule"/>
</dbReference>
<proteinExistence type="inferred from homology"/>
<keyword evidence="4 8" id="KW-0812">Transmembrane</keyword>
<evidence type="ECO:0000256" key="7">
    <source>
        <dbReference type="ARBA" id="ARBA00023136"/>
    </source>
</evidence>
<name>A0A086CFG9_9CHRO</name>
<reference evidence="10 11" key="1">
    <citation type="submission" date="2014-08" db="EMBL/GenBank/DDBJ databases">
        <title>Comparative genomics reveals surprising divergence of two closely related strains of uncultivated UCYN-A cyanobacteria.</title>
        <authorList>
            <person name="Bombar D."/>
            <person name="Heller P."/>
            <person name="Sanchez-Baracaldo P."/>
            <person name="Carter B.J."/>
            <person name="Zert J.P."/>
        </authorList>
    </citation>
    <scope>NUCLEOTIDE SEQUENCE [LARGE SCALE GENOMIC DNA]</scope>
</reference>
<comment type="function">
    <text evidence="8">Component of the cytochrome b6-f complex, which mediates electron transfer between photosystem II (PSII) and photosystem I (PSI), cyclic electron flow around PSI, and state transitions.</text>
</comment>
<dbReference type="STRING" id="1527444.ucyna2_01256"/>
<keyword evidence="3 8" id="KW-0602">Photosynthesis</keyword>
<dbReference type="InterPro" id="IPR012595">
    <property type="entry name" value="PetM_cyt_b6/f_cplx_su7"/>
</dbReference>
<dbReference type="GO" id="GO:0031676">
    <property type="term" value="C:plasma membrane-derived thylakoid membrane"/>
    <property type="evidence" value="ECO:0007669"/>
    <property type="project" value="UniProtKB-SubCell"/>
</dbReference>
<dbReference type="PATRIC" id="fig|1527444.3.peg.1197"/>
<evidence type="ECO:0000256" key="1">
    <source>
        <dbReference type="ARBA" id="ARBA00004167"/>
    </source>
</evidence>
<dbReference type="AlphaFoldDB" id="A0A086CFG9"/>
<dbReference type="HAMAP" id="MF_00396">
    <property type="entry name" value="Cytb6_f_PetM"/>
    <property type="match status" value="1"/>
</dbReference>
<evidence type="ECO:0000256" key="8">
    <source>
        <dbReference type="HAMAP-Rule" id="MF_00396"/>
    </source>
</evidence>
<dbReference type="Proteomes" id="UP000028922">
    <property type="component" value="Unassembled WGS sequence"/>
</dbReference>
<sequence>MTAESMMFNGPALIGVLVLFGLAWGFLILKIQGGEAE</sequence>
<evidence type="ECO:0000256" key="5">
    <source>
        <dbReference type="ARBA" id="ARBA00022982"/>
    </source>
</evidence>
<gene>
    <name evidence="8" type="primary">petM</name>
    <name evidence="10" type="ORF">ucyna2_01256</name>
</gene>
<keyword evidence="2 8" id="KW-0813">Transport</keyword>
<evidence type="ECO:0000256" key="2">
    <source>
        <dbReference type="ARBA" id="ARBA00022448"/>
    </source>
</evidence>
<keyword evidence="8" id="KW-0793">Thylakoid</keyword>
<keyword evidence="6 8" id="KW-1133">Transmembrane helix</keyword>
<feature type="transmembrane region" description="Helical" evidence="9">
    <location>
        <begin position="12"/>
        <end position="29"/>
    </location>
</feature>
<comment type="subcellular location">
    <subcellularLocation>
        <location evidence="8">Cellular thylakoid membrane</location>
        <topology evidence="8">Single-pass membrane protein</topology>
    </subcellularLocation>
    <subcellularLocation>
        <location evidence="1">Membrane</location>
        <topology evidence="1">Single-pass membrane protein</topology>
    </subcellularLocation>
</comment>
<evidence type="ECO:0000256" key="3">
    <source>
        <dbReference type="ARBA" id="ARBA00022531"/>
    </source>
</evidence>
<dbReference type="EMBL" id="JPSP01000028">
    <property type="protein sequence ID" value="KFF40933.1"/>
    <property type="molecule type" value="Genomic_DNA"/>
</dbReference>
<evidence type="ECO:0000256" key="6">
    <source>
        <dbReference type="ARBA" id="ARBA00022989"/>
    </source>
</evidence>
<dbReference type="GO" id="GO:0009512">
    <property type="term" value="C:cytochrome b6f complex"/>
    <property type="evidence" value="ECO:0007669"/>
    <property type="project" value="InterPro"/>
</dbReference>